<dbReference type="OrthoDB" id="7360847at2"/>
<reference evidence="1 2" key="1">
    <citation type="submission" date="2018-12" db="EMBL/GenBank/DDBJ databases">
        <authorList>
            <person name="Yang Y."/>
        </authorList>
    </citation>
    <scope>NUCLEOTIDE SEQUENCE [LARGE SCALE GENOMIC DNA]</scope>
    <source>
        <strain evidence="1 2">GSF71</strain>
    </source>
</reference>
<protein>
    <submittedName>
        <fullName evidence="1">Uncharacterized protein</fullName>
    </submittedName>
</protein>
<dbReference type="AlphaFoldDB" id="A0A433J4Q8"/>
<dbReference type="EMBL" id="RZIJ01000018">
    <property type="protein sequence ID" value="RUQ67177.1"/>
    <property type="molecule type" value="Genomic_DNA"/>
</dbReference>
<accession>A0A433J4Q8</accession>
<organism evidence="1 2">
    <name type="scientific">Azospirillum doebereinerae</name>
    <dbReference type="NCBI Taxonomy" id="92933"/>
    <lineage>
        <taxon>Bacteria</taxon>
        <taxon>Pseudomonadati</taxon>
        <taxon>Pseudomonadota</taxon>
        <taxon>Alphaproteobacteria</taxon>
        <taxon>Rhodospirillales</taxon>
        <taxon>Azospirillaceae</taxon>
        <taxon>Azospirillum</taxon>
    </lineage>
</organism>
<comment type="caution">
    <text evidence="1">The sequence shown here is derived from an EMBL/GenBank/DDBJ whole genome shotgun (WGS) entry which is preliminary data.</text>
</comment>
<keyword evidence="2" id="KW-1185">Reference proteome</keyword>
<dbReference type="Proteomes" id="UP000280346">
    <property type="component" value="Unassembled WGS sequence"/>
</dbReference>
<sequence>MTSPRTHRPREFYMIATTKSQKIAASSLTHVTLLDEFIRLTQDKIGAQDDAFVRDSLADLLMNLREERAGYVEILGATAYNRAA</sequence>
<evidence type="ECO:0000313" key="1">
    <source>
        <dbReference type="EMBL" id="RUQ67177.1"/>
    </source>
</evidence>
<evidence type="ECO:0000313" key="2">
    <source>
        <dbReference type="Proteomes" id="UP000280346"/>
    </source>
</evidence>
<gene>
    <name evidence="1" type="ORF">EJ913_21115</name>
</gene>
<name>A0A433J4Q8_9PROT</name>
<proteinExistence type="predicted"/>